<proteinExistence type="predicted"/>
<sequence>MVRHMAGLLVLSLGLSLVTRTSPLLRNDECYILSGSGSIRASMPEITIFNLRVWYCKASSLDLENEMHKTLG</sequence>
<evidence type="ECO:0000256" key="1">
    <source>
        <dbReference type="SAM" id="SignalP"/>
    </source>
</evidence>
<evidence type="ECO:0000313" key="2">
    <source>
        <dbReference type="EnsemblPlants" id="MELO3C029430.2.1"/>
    </source>
</evidence>
<dbReference type="EnsemblPlants" id="MELO3C029430.2.1">
    <property type="protein sequence ID" value="MELO3C029430.2.1"/>
    <property type="gene ID" value="MELO3C029430.2"/>
</dbReference>
<accession>A0A9I9E6F6</accession>
<dbReference type="Gramene" id="MELO3C029430.2.1">
    <property type="protein sequence ID" value="MELO3C029430.2.1"/>
    <property type="gene ID" value="MELO3C029430.2"/>
</dbReference>
<protein>
    <submittedName>
        <fullName evidence="2">Uncharacterized protein</fullName>
    </submittedName>
</protein>
<organism evidence="2">
    <name type="scientific">Cucumis melo</name>
    <name type="common">Muskmelon</name>
    <dbReference type="NCBI Taxonomy" id="3656"/>
    <lineage>
        <taxon>Eukaryota</taxon>
        <taxon>Viridiplantae</taxon>
        <taxon>Streptophyta</taxon>
        <taxon>Embryophyta</taxon>
        <taxon>Tracheophyta</taxon>
        <taxon>Spermatophyta</taxon>
        <taxon>Magnoliopsida</taxon>
        <taxon>eudicotyledons</taxon>
        <taxon>Gunneridae</taxon>
        <taxon>Pentapetalae</taxon>
        <taxon>rosids</taxon>
        <taxon>fabids</taxon>
        <taxon>Cucurbitales</taxon>
        <taxon>Cucurbitaceae</taxon>
        <taxon>Benincaseae</taxon>
        <taxon>Cucumis</taxon>
    </lineage>
</organism>
<feature type="signal peptide" evidence="1">
    <location>
        <begin position="1"/>
        <end position="20"/>
    </location>
</feature>
<reference evidence="2" key="1">
    <citation type="submission" date="2023-03" db="UniProtKB">
        <authorList>
            <consortium name="EnsemblPlants"/>
        </authorList>
    </citation>
    <scope>IDENTIFICATION</scope>
</reference>
<feature type="chain" id="PRO_5039918634" evidence="1">
    <location>
        <begin position="21"/>
        <end position="72"/>
    </location>
</feature>
<keyword evidence="1" id="KW-0732">Signal</keyword>
<dbReference type="AlphaFoldDB" id="A0A9I9E6F6"/>
<name>A0A9I9E6F6_CUCME</name>